<dbReference type="AlphaFoldDB" id="A0A4U0V1J7"/>
<evidence type="ECO:0000313" key="2">
    <source>
        <dbReference type="EMBL" id="TKA42357.1"/>
    </source>
</evidence>
<sequence length="226" mass="24252">MSDIFSNAVVAPSPTATPKSAARVPCLSPTRSNINRVHKSETPTRLDARPASGFPHSPPKPPFPETSRPRVARSPAHLGPTNPTTLEDSSSDEWTGDEDFMPRSARRRHRQERLRVKAEQQKGQLCRSPPSPASIPRPLPTPIGSPLSVSFRERLAALRSPGALRFQRRVVLVQDAGTRLQTSGETMMVRGCAGSVVVRDVATPNQSAFSASSDGGSGEDSGCESP</sequence>
<name>A0A4U0V1J7_9PEZI</name>
<feature type="compositionally biased region" description="Basic and acidic residues" evidence="1">
    <location>
        <begin position="38"/>
        <end position="48"/>
    </location>
</feature>
<organism evidence="2 3">
    <name type="scientific">Friedmanniomyces endolithicus</name>
    <dbReference type="NCBI Taxonomy" id="329885"/>
    <lineage>
        <taxon>Eukaryota</taxon>
        <taxon>Fungi</taxon>
        <taxon>Dikarya</taxon>
        <taxon>Ascomycota</taxon>
        <taxon>Pezizomycotina</taxon>
        <taxon>Dothideomycetes</taxon>
        <taxon>Dothideomycetidae</taxon>
        <taxon>Mycosphaerellales</taxon>
        <taxon>Teratosphaeriaceae</taxon>
        <taxon>Friedmanniomyces</taxon>
    </lineage>
</organism>
<evidence type="ECO:0000256" key="1">
    <source>
        <dbReference type="SAM" id="MobiDB-lite"/>
    </source>
</evidence>
<feature type="region of interest" description="Disordered" evidence="1">
    <location>
        <begin position="1"/>
        <end position="142"/>
    </location>
</feature>
<dbReference type="OrthoDB" id="10364401at2759"/>
<evidence type="ECO:0000313" key="3">
    <source>
        <dbReference type="Proteomes" id="UP000310066"/>
    </source>
</evidence>
<protein>
    <submittedName>
        <fullName evidence="2">Uncharacterized protein</fullName>
    </submittedName>
</protein>
<feature type="compositionally biased region" description="Acidic residues" evidence="1">
    <location>
        <begin position="89"/>
        <end position="99"/>
    </location>
</feature>
<feature type="region of interest" description="Disordered" evidence="1">
    <location>
        <begin position="204"/>
        <end position="226"/>
    </location>
</feature>
<accession>A0A4U0V1J7</accession>
<dbReference type="EMBL" id="NAJP01000023">
    <property type="protein sequence ID" value="TKA42357.1"/>
    <property type="molecule type" value="Genomic_DNA"/>
</dbReference>
<proteinExistence type="predicted"/>
<feature type="compositionally biased region" description="Pro residues" evidence="1">
    <location>
        <begin position="129"/>
        <end position="142"/>
    </location>
</feature>
<gene>
    <name evidence="2" type="ORF">B0A54_06806</name>
</gene>
<reference evidence="2 3" key="1">
    <citation type="submission" date="2017-03" db="EMBL/GenBank/DDBJ databases">
        <title>Genomes of endolithic fungi from Antarctica.</title>
        <authorList>
            <person name="Coleine C."/>
            <person name="Masonjones S."/>
            <person name="Stajich J.E."/>
        </authorList>
    </citation>
    <scope>NUCLEOTIDE SEQUENCE [LARGE SCALE GENOMIC DNA]</scope>
    <source>
        <strain evidence="2 3">CCFEE 5311</strain>
    </source>
</reference>
<comment type="caution">
    <text evidence="2">The sequence shown here is derived from an EMBL/GenBank/DDBJ whole genome shotgun (WGS) entry which is preliminary data.</text>
</comment>
<feature type="compositionally biased region" description="Low complexity" evidence="1">
    <location>
        <begin position="11"/>
        <end position="22"/>
    </location>
</feature>
<dbReference type="Proteomes" id="UP000310066">
    <property type="component" value="Unassembled WGS sequence"/>
</dbReference>